<evidence type="ECO:0000313" key="1">
    <source>
        <dbReference type="EMBL" id="USI72473.1"/>
    </source>
</evidence>
<organism evidence="1 2">
    <name type="scientific">Sphingomonas morindae</name>
    <dbReference type="NCBI Taxonomy" id="1541170"/>
    <lineage>
        <taxon>Bacteria</taxon>
        <taxon>Pseudomonadati</taxon>
        <taxon>Pseudomonadota</taxon>
        <taxon>Alphaproteobacteria</taxon>
        <taxon>Sphingomonadales</taxon>
        <taxon>Sphingomonadaceae</taxon>
        <taxon>Sphingomonas</taxon>
    </lineage>
</organism>
<reference evidence="1" key="1">
    <citation type="journal article" date="2022" name="Toxins">
        <title>Genomic Analysis of Sphingopyxis sp. USTB-05 for Biodegrading Cyanobacterial Hepatotoxins.</title>
        <authorList>
            <person name="Liu C."/>
            <person name="Xu Q."/>
            <person name="Zhao Z."/>
            <person name="Zhang H."/>
            <person name="Liu X."/>
            <person name="Yin C."/>
            <person name="Liu Y."/>
            <person name="Yan H."/>
        </authorList>
    </citation>
    <scope>NUCLEOTIDE SEQUENCE</scope>
    <source>
        <strain evidence="1">NBD5</strain>
    </source>
</reference>
<gene>
    <name evidence="1" type="ORF">LHA26_14425</name>
</gene>
<sequence>MTLVNSLVALLLLLALFPAGRALRDELLVRDARRGLALAQQGAAPPRPAAGELPARAALLWSAVLTGEAARQRDPALRDPELRAAARLIDRADAQRGLWGNADIGRAYLLSVAQGPASPAALAALAQSYRHAGFLHDAAAWRIPYGLQVWPQLDGATRRHLIEEAAWFSTLPKGYGDTMAALVGQPAEVPVFRLRAALDRMFGTHVSHTPGG</sequence>
<keyword evidence="2" id="KW-1185">Reference proteome</keyword>
<protein>
    <submittedName>
        <fullName evidence="1">Uncharacterized protein</fullName>
    </submittedName>
</protein>
<proteinExistence type="predicted"/>
<dbReference type="RefSeq" id="WP_252166282.1">
    <property type="nucleotide sequence ID" value="NZ_CP084930.1"/>
</dbReference>
<dbReference type="EMBL" id="CP084930">
    <property type="protein sequence ID" value="USI72473.1"/>
    <property type="molecule type" value="Genomic_DNA"/>
</dbReference>
<name>A0ABY4X6D3_9SPHN</name>
<accession>A0ABY4X6D3</accession>
<dbReference type="Proteomes" id="UP001056937">
    <property type="component" value="Chromosome 1"/>
</dbReference>
<evidence type="ECO:0000313" key="2">
    <source>
        <dbReference type="Proteomes" id="UP001056937"/>
    </source>
</evidence>